<dbReference type="EMBL" id="CAJVPK010004914">
    <property type="protein sequence ID" value="CAG8640403.1"/>
    <property type="molecule type" value="Genomic_DNA"/>
</dbReference>
<evidence type="ECO:0000313" key="1">
    <source>
        <dbReference type="EMBL" id="CAG8640403.1"/>
    </source>
</evidence>
<keyword evidence="2" id="KW-1185">Reference proteome</keyword>
<proteinExistence type="predicted"/>
<name>A0A9N9GWZ7_9GLOM</name>
<dbReference type="AlphaFoldDB" id="A0A9N9GWZ7"/>
<sequence length="97" mass="11273">METSDSDLSPTTLRGSFSYKNDNVNIVIIDVNILLRIERIDQNVARIYFVNSHDNAIRISAEMNLRDYNGNEILNLENQKQQSIRVPIEYDTDKIEQ</sequence>
<dbReference type="Proteomes" id="UP000789706">
    <property type="component" value="Unassembled WGS sequence"/>
</dbReference>
<accession>A0A9N9GWZ7</accession>
<protein>
    <submittedName>
        <fullName evidence="1">4332_t:CDS:1</fullName>
    </submittedName>
</protein>
<organism evidence="1 2">
    <name type="scientific">Diversispora eburnea</name>
    <dbReference type="NCBI Taxonomy" id="1213867"/>
    <lineage>
        <taxon>Eukaryota</taxon>
        <taxon>Fungi</taxon>
        <taxon>Fungi incertae sedis</taxon>
        <taxon>Mucoromycota</taxon>
        <taxon>Glomeromycotina</taxon>
        <taxon>Glomeromycetes</taxon>
        <taxon>Diversisporales</taxon>
        <taxon>Diversisporaceae</taxon>
        <taxon>Diversispora</taxon>
    </lineage>
</organism>
<evidence type="ECO:0000313" key="2">
    <source>
        <dbReference type="Proteomes" id="UP000789706"/>
    </source>
</evidence>
<comment type="caution">
    <text evidence="1">The sequence shown here is derived from an EMBL/GenBank/DDBJ whole genome shotgun (WGS) entry which is preliminary data.</text>
</comment>
<gene>
    <name evidence="1" type="ORF">DEBURN_LOCUS11143</name>
</gene>
<reference evidence="1" key="1">
    <citation type="submission" date="2021-06" db="EMBL/GenBank/DDBJ databases">
        <authorList>
            <person name="Kallberg Y."/>
            <person name="Tangrot J."/>
            <person name="Rosling A."/>
        </authorList>
    </citation>
    <scope>NUCLEOTIDE SEQUENCE</scope>
    <source>
        <strain evidence="1">AZ414A</strain>
    </source>
</reference>
<dbReference type="OrthoDB" id="2388244at2759"/>
<feature type="non-terminal residue" evidence="1">
    <location>
        <position position="97"/>
    </location>
</feature>